<proteinExistence type="predicted"/>
<evidence type="ECO:0000313" key="2">
    <source>
        <dbReference type="Proteomes" id="UP001279734"/>
    </source>
</evidence>
<gene>
    <name evidence="1" type="ORF">Nepgr_022565</name>
</gene>
<keyword evidence="2" id="KW-1185">Reference proteome</keyword>
<protein>
    <submittedName>
        <fullName evidence="1">Uncharacterized protein</fullName>
    </submittedName>
</protein>
<organism evidence="1 2">
    <name type="scientific">Nepenthes gracilis</name>
    <name type="common">Slender pitcher plant</name>
    <dbReference type="NCBI Taxonomy" id="150966"/>
    <lineage>
        <taxon>Eukaryota</taxon>
        <taxon>Viridiplantae</taxon>
        <taxon>Streptophyta</taxon>
        <taxon>Embryophyta</taxon>
        <taxon>Tracheophyta</taxon>
        <taxon>Spermatophyta</taxon>
        <taxon>Magnoliopsida</taxon>
        <taxon>eudicotyledons</taxon>
        <taxon>Gunneridae</taxon>
        <taxon>Pentapetalae</taxon>
        <taxon>Caryophyllales</taxon>
        <taxon>Nepenthaceae</taxon>
        <taxon>Nepenthes</taxon>
    </lineage>
</organism>
<comment type="caution">
    <text evidence="1">The sequence shown here is derived from an EMBL/GenBank/DDBJ whole genome shotgun (WGS) entry which is preliminary data.</text>
</comment>
<dbReference type="EMBL" id="BSYO01000022">
    <property type="protein sequence ID" value="GMH20723.1"/>
    <property type="molecule type" value="Genomic_DNA"/>
</dbReference>
<dbReference type="AlphaFoldDB" id="A0AAD3T0J1"/>
<dbReference type="Proteomes" id="UP001279734">
    <property type="component" value="Unassembled WGS sequence"/>
</dbReference>
<name>A0AAD3T0J1_NEPGR</name>
<sequence>MMIATTYSKTAEATELPAVKTTELPCLAIQIYSPIELPPEVYEEVLVEDVVATSIAVEAKTGAADQFVAKLAKNFSQLIGGVAQTHSELESLKATREANKRLEAEPAKAKRKIASLDDTLKIQQVQYRLFRDKNFQLEEVFRTSVRAMDIAPMLDGKFGMASTYAAG</sequence>
<evidence type="ECO:0000313" key="1">
    <source>
        <dbReference type="EMBL" id="GMH20723.1"/>
    </source>
</evidence>
<accession>A0AAD3T0J1</accession>
<reference evidence="1" key="1">
    <citation type="submission" date="2023-05" db="EMBL/GenBank/DDBJ databases">
        <title>Nepenthes gracilis genome sequencing.</title>
        <authorList>
            <person name="Fukushima K."/>
        </authorList>
    </citation>
    <scope>NUCLEOTIDE SEQUENCE</scope>
    <source>
        <strain evidence="1">SING2019-196</strain>
    </source>
</reference>